<keyword evidence="1" id="KW-0812">Transmembrane</keyword>
<dbReference type="OrthoDB" id="3897607at2759"/>
<evidence type="ECO:0000313" key="2">
    <source>
        <dbReference type="EMBL" id="OQE12725.1"/>
    </source>
</evidence>
<feature type="transmembrane region" description="Helical" evidence="1">
    <location>
        <begin position="24"/>
        <end position="46"/>
    </location>
</feature>
<sequence length="102" mass="10820">MRQPVYGLGHIRVLEAMGHGGSNAIIITTAVFFGFSLVTVCLRCFVRLKVVKSFGSDDALMVAAAAFNIAFAICGIVGAMYGMGKAPAYLSHRPGDVRRGLL</sequence>
<dbReference type="EMBL" id="MLQL01000064">
    <property type="protein sequence ID" value="OQE12725.1"/>
    <property type="molecule type" value="Genomic_DNA"/>
</dbReference>
<keyword evidence="1" id="KW-0472">Membrane</keyword>
<dbReference type="Proteomes" id="UP000191342">
    <property type="component" value="Unassembled WGS sequence"/>
</dbReference>
<name>A0A1V6SFD3_9EURO</name>
<keyword evidence="1" id="KW-1133">Transmembrane helix</keyword>
<keyword evidence="3" id="KW-1185">Reference proteome</keyword>
<dbReference type="STRING" id="254877.A0A1V6SFD3"/>
<evidence type="ECO:0000256" key="1">
    <source>
        <dbReference type="SAM" id="Phobius"/>
    </source>
</evidence>
<accession>A0A1V6SFD3</accession>
<evidence type="ECO:0000313" key="3">
    <source>
        <dbReference type="Proteomes" id="UP000191342"/>
    </source>
</evidence>
<protein>
    <submittedName>
        <fullName evidence="2">Uncharacterized protein</fullName>
    </submittedName>
</protein>
<dbReference type="AlphaFoldDB" id="A0A1V6SFD3"/>
<gene>
    <name evidence="2" type="ORF">PENFLA_c064G06623</name>
</gene>
<proteinExistence type="predicted"/>
<organism evidence="2 3">
    <name type="scientific">Penicillium flavigenum</name>
    <dbReference type="NCBI Taxonomy" id="254877"/>
    <lineage>
        <taxon>Eukaryota</taxon>
        <taxon>Fungi</taxon>
        <taxon>Dikarya</taxon>
        <taxon>Ascomycota</taxon>
        <taxon>Pezizomycotina</taxon>
        <taxon>Eurotiomycetes</taxon>
        <taxon>Eurotiomycetidae</taxon>
        <taxon>Eurotiales</taxon>
        <taxon>Aspergillaceae</taxon>
        <taxon>Penicillium</taxon>
    </lineage>
</organism>
<feature type="transmembrane region" description="Helical" evidence="1">
    <location>
        <begin position="58"/>
        <end position="81"/>
    </location>
</feature>
<reference evidence="3" key="1">
    <citation type="journal article" date="2017" name="Nat. Microbiol.">
        <title>Global analysis of biosynthetic gene clusters reveals vast potential of secondary metabolite production in Penicillium species.</title>
        <authorList>
            <person name="Nielsen J.C."/>
            <person name="Grijseels S."/>
            <person name="Prigent S."/>
            <person name="Ji B."/>
            <person name="Dainat J."/>
            <person name="Nielsen K.F."/>
            <person name="Frisvad J.C."/>
            <person name="Workman M."/>
            <person name="Nielsen J."/>
        </authorList>
    </citation>
    <scope>NUCLEOTIDE SEQUENCE [LARGE SCALE GENOMIC DNA]</scope>
    <source>
        <strain evidence="3">IBT 14082</strain>
    </source>
</reference>
<comment type="caution">
    <text evidence="2">The sequence shown here is derived from an EMBL/GenBank/DDBJ whole genome shotgun (WGS) entry which is preliminary data.</text>
</comment>